<protein>
    <submittedName>
        <fullName evidence="1">Uncharacterized protein</fullName>
    </submittedName>
</protein>
<organism evidence="1 2">
    <name type="scientific">Malus domestica</name>
    <name type="common">Apple</name>
    <name type="synonym">Pyrus malus</name>
    <dbReference type="NCBI Taxonomy" id="3750"/>
    <lineage>
        <taxon>Eukaryota</taxon>
        <taxon>Viridiplantae</taxon>
        <taxon>Streptophyta</taxon>
        <taxon>Embryophyta</taxon>
        <taxon>Tracheophyta</taxon>
        <taxon>Spermatophyta</taxon>
        <taxon>Magnoliopsida</taxon>
        <taxon>eudicotyledons</taxon>
        <taxon>Gunneridae</taxon>
        <taxon>Pentapetalae</taxon>
        <taxon>rosids</taxon>
        <taxon>fabids</taxon>
        <taxon>Rosales</taxon>
        <taxon>Rosaceae</taxon>
        <taxon>Amygdaloideae</taxon>
        <taxon>Maleae</taxon>
        <taxon>Malus</taxon>
    </lineage>
</organism>
<proteinExistence type="predicted"/>
<name>A0A498K6E3_MALDO</name>
<sequence length="107" mass="12182">MRRAEQLGCDLRVYTPKTQHSDHLSPYSSHWYSLSLCISYSFKQRKTKWGSDLTQDASIKKGRALAYQGGQQLYVPFSPTSATVGLNSREVIQKRCKSKTMIYTDGI</sequence>
<evidence type="ECO:0000313" key="1">
    <source>
        <dbReference type="EMBL" id="RXI03770.1"/>
    </source>
</evidence>
<dbReference type="EMBL" id="RDQH01000329">
    <property type="protein sequence ID" value="RXI03770.1"/>
    <property type="molecule type" value="Genomic_DNA"/>
</dbReference>
<dbReference type="Proteomes" id="UP000290289">
    <property type="component" value="Chromosome 3"/>
</dbReference>
<accession>A0A498K6E3</accession>
<comment type="caution">
    <text evidence="1">The sequence shown here is derived from an EMBL/GenBank/DDBJ whole genome shotgun (WGS) entry which is preliminary data.</text>
</comment>
<dbReference type="AlphaFoldDB" id="A0A498K6E3"/>
<keyword evidence="2" id="KW-1185">Reference proteome</keyword>
<reference evidence="1 2" key="1">
    <citation type="submission" date="2018-10" db="EMBL/GenBank/DDBJ databases">
        <title>A high-quality apple genome assembly.</title>
        <authorList>
            <person name="Hu J."/>
        </authorList>
    </citation>
    <scope>NUCLEOTIDE SEQUENCE [LARGE SCALE GENOMIC DNA]</scope>
    <source>
        <strain evidence="2">cv. HFTH1</strain>
        <tissue evidence="1">Young leaf</tissue>
    </source>
</reference>
<evidence type="ECO:0000313" key="2">
    <source>
        <dbReference type="Proteomes" id="UP000290289"/>
    </source>
</evidence>
<gene>
    <name evidence="1" type="ORF">DVH24_038044</name>
</gene>